<keyword evidence="1" id="KW-0175">Coiled coil</keyword>
<feature type="coiled-coil region" evidence="1">
    <location>
        <begin position="517"/>
        <end position="561"/>
    </location>
</feature>
<feature type="coiled-coil region" evidence="1">
    <location>
        <begin position="16"/>
        <end position="151"/>
    </location>
</feature>
<comment type="caution">
    <text evidence="3">The sequence shown here is derived from an EMBL/GenBank/DDBJ whole genome shotgun (WGS) entry which is preliminary data.</text>
</comment>
<sequence>MVTHERGDRRIKKKLMSCFNNMTKKLQAEVKRLEEELSSTISKLGSVETKANDDREEYEKKLKGYSEEVERLVKVIEGIKESKDIPNLQRDLQEASNALKEVKKAAEEEKVAHNKTQNEKDKEVKSLKEAIRVLEKSAAEAQADLRTAQMKGNEERDKITQSLESLKEEFRVASARQAEKEQIEQLELSLKPDETSKDNLASCVILAKLLRTTDGAVLYSCSTLRCTVDDWEGSCDINEELVLPICRPRKVEDTTVQFSLLLQTKNSSRELLNLTFKPSVLDPFSQAHILARSGYRGNGKGSHAELSFTVAYEAPLTNLKEGNEQLLLEMKVTLPDAITAAILATYPNGEGGTPQPSFQAFFYDQSQSLTMFLKENVADLRLAGTAAPLVCITPGSIGTSIAPSWRGIPSSGTSAVPEFHPVAVGNVKLPRKGDSPPGGVKSCHVEFKPLVAPHLTAALEVDLRTWPMGAAGSIDDVGHSDEQVKGTNRGPARPSDDTVETVLAIARDREQVNAHLAKEYTRRAESLEQAKAEVSSLAKQLQAVKQENEELRSRIDEEKNMWDEATAGAGNSADPVLEAALSNLSSTQIVARLQETLNKYRTERAAVDELRRRLKGASEELARAQADRHRLEELERAHVSLAKQHQHLQERAAKLPKFEATIKSQEKIISKLELLLERSVKKTSKSSGILSELTRLKAANDMLNSEISDLKNKQKVKAEEQRRENENNREMIRAKDKEIKELLNAIRSEENREKMTAGKIAEFGSSMELRSEIAQLERTRDEFAERNKMMKSRIESLEAELLSNSRTYAREISALKIELMKTKVEASMSHERDNVA</sequence>
<evidence type="ECO:0000256" key="1">
    <source>
        <dbReference type="SAM" id="Coils"/>
    </source>
</evidence>
<evidence type="ECO:0000313" key="4">
    <source>
        <dbReference type="Proteomes" id="UP000591131"/>
    </source>
</evidence>
<name>A0A7J6MBP8_PERCH</name>
<dbReference type="AlphaFoldDB" id="A0A7J6MBP8"/>
<dbReference type="OrthoDB" id="552574at2759"/>
<evidence type="ECO:0000313" key="3">
    <source>
        <dbReference type="EMBL" id="KAF4668441.1"/>
    </source>
</evidence>
<keyword evidence="4" id="KW-1185">Reference proteome</keyword>
<accession>A0A7J6MBP8</accession>
<feature type="region of interest" description="Disordered" evidence="2">
    <location>
        <begin position="474"/>
        <end position="498"/>
    </location>
</feature>
<reference evidence="3 4" key="1">
    <citation type="submission" date="2020-04" db="EMBL/GenBank/DDBJ databases">
        <title>Perkinsus chesapeaki whole genome sequence.</title>
        <authorList>
            <person name="Bogema D.R."/>
        </authorList>
    </citation>
    <scope>NUCLEOTIDE SEQUENCE [LARGE SCALE GENOMIC DNA]</scope>
    <source>
        <strain evidence="3">ATCC PRA-425</strain>
    </source>
</reference>
<dbReference type="PANTHER" id="PTHR21623:SF2">
    <property type="entry name" value="COILED-COIL DOMAIN-CONTAINING PROTEIN 33"/>
    <property type="match status" value="1"/>
</dbReference>
<dbReference type="GO" id="GO:0005777">
    <property type="term" value="C:peroxisome"/>
    <property type="evidence" value="ECO:0007669"/>
    <property type="project" value="TreeGrafter"/>
</dbReference>
<dbReference type="Proteomes" id="UP000591131">
    <property type="component" value="Unassembled WGS sequence"/>
</dbReference>
<protein>
    <submittedName>
        <fullName evidence="3">Uncharacterized protein</fullName>
    </submittedName>
</protein>
<dbReference type="InterPro" id="IPR039889">
    <property type="entry name" value="CCD33"/>
</dbReference>
<dbReference type="PANTHER" id="PTHR21623">
    <property type="entry name" value="SPERIOLIN-BINDING FACTOR"/>
    <property type="match status" value="1"/>
</dbReference>
<gene>
    <name evidence="3" type="ORF">FOL47_003023</name>
</gene>
<organism evidence="3 4">
    <name type="scientific">Perkinsus chesapeaki</name>
    <name type="common">Clam parasite</name>
    <name type="synonym">Perkinsus andrewsi</name>
    <dbReference type="NCBI Taxonomy" id="330153"/>
    <lineage>
        <taxon>Eukaryota</taxon>
        <taxon>Sar</taxon>
        <taxon>Alveolata</taxon>
        <taxon>Perkinsozoa</taxon>
        <taxon>Perkinsea</taxon>
        <taxon>Perkinsida</taxon>
        <taxon>Perkinsidae</taxon>
        <taxon>Perkinsus</taxon>
    </lineage>
</organism>
<proteinExistence type="predicted"/>
<dbReference type="EMBL" id="JAAPAO010000190">
    <property type="protein sequence ID" value="KAF4668441.1"/>
    <property type="molecule type" value="Genomic_DNA"/>
</dbReference>
<feature type="coiled-coil region" evidence="1">
    <location>
        <begin position="693"/>
        <end position="800"/>
    </location>
</feature>
<feature type="coiled-coil region" evidence="1">
    <location>
        <begin position="590"/>
        <end position="651"/>
    </location>
</feature>
<evidence type="ECO:0000256" key="2">
    <source>
        <dbReference type="SAM" id="MobiDB-lite"/>
    </source>
</evidence>